<dbReference type="GO" id="GO:0005762">
    <property type="term" value="C:mitochondrial large ribosomal subunit"/>
    <property type="evidence" value="ECO:0007669"/>
    <property type="project" value="TreeGrafter"/>
</dbReference>
<comment type="similarity">
    <text evidence="6">Belongs to the mitochondrion-specific ribosomal protein mL54 family.</text>
</comment>
<dbReference type="PANTHER" id="PTHR28595">
    <property type="entry name" value="39S RIBOSOMAL PROTEIN L54, MITOCHONDRIAL"/>
    <property type="match status" value="1"/>
</dbReference>
<keyword evidence="5" id="KW-0687">Ribonucleoprotein</keyword>
<dbReference type="Pfam" id="PF08561">
    <property type="entry name" value="Ribosomal_L37"/>
    <property type="match status" value="1"/>
</dbReference>
<keyword evidence="4" id="KW-0496">Mitochondrion</keyword>
<evidence type="ECO:0000256" key="6">
    <source>
        <dbReference type="ARBA" id="ARBA00033752"/>
    </source>
</evidence>
<evidence type="ECO:0000256" key="5">
    <source>
        <dbReference type="ARBA" id="ARBA00023274"/>
    </source>
</evidence>
<evidence type="ECO:0000256" key="7">
    <source>
        <dbReference type="ARBA" id="ARBA00035179"/>
    </source>
</evidence>
<dbReference type="InterPro" id="IPR013870">
    <property type="entry name" value="Ribosomal_mL54"/>
</dbReference>
<evidence type="ECO:0000256" key="1">
    <source>
        <dbReference type="ARBA" id="ARBA00004173"/>
    </source>
</evidence>
<proteinExistence type="inferred from homology"/>
<evidence type="ECO:0000313" key="10">
    <source>
        <dbReference type="Proteomes" id="UP001362999"/>
    </source>
</evidence>
<evidence type="ECO:0000313" key="9">
    <source>
        <dbReference type="EMBL" id="KAK7046653.1"/>
    </source>
</evidence>
<sequence length="139" mass="15629">MYIFTSTHFWGFFRLFAGRHGVTLSHMYFAIFRRSCISLGPRTRSYASKAAAAAKSATPINVKKVPSSCATDTIITGANYLKGQSPVVALPDEEYPPWLWTVLEQRVWPDDGPGGRAERAARRKENKKRIQDANFMSTQ</sequence>
<protein>
    <recommendedName>
        <fullName evidence="7">Large ribosomal subunit protein mL54</fullName>
    </recommendedName>
</protein>
<keyword evidence="10" id="KW-1185">Reference proteome</keyword>
<evidence type="ECO:0000256" key="3">
    <source>
        <dbReference type="ARBA" id="ARBA00022980"/>
    </source>
</evidence>
<reference evidence="9 10" key="1">
    <citation type="journal article" date="2024" name="J Genomics">
        <title>Draft genome sequencing and assembly of Favolaschia claudopus CIRM-BRFM 2984 isolated from oak limbs.</title>
        <authorList>
            <person name="Navarro D."/>
            <person name="Drula E."/>
            <person name="Chaduli D."/>
            <person name="Cazenave R."/>
            <person name="Ahrendt S."/>
            <person name="Wang J."/>
            <person name="Lipzen A."/>
            <person name="Daum C."/>
            <person name="Barry K."/>
            <person name="Grigoriev I.V."/>
            <person name="Favel A."/>
            <person name="Rosso M.N."/>
            <person name="Martin F."/>
        </authorList>
    </citation>
    <scope>NUCLEOTIDE SEQUENCE [LARGE SCALE GENOMIC DNA]</scope>
    <source>
        <strain evidence="9 10">CIRM-BRFM 2984</strain>
    </source>
</reference>
<dbReference type="Proteomes" id="UP001362999">
    <property type="component" value="Unassembled WGS sequence"/>
</dbReference>
<dbReference type="EMBL" id="JAWWNJ010000010">
    <property type="protein sequence ID" value="KAK7046653.1"/>
    <property type="molecule type" value="Genomic_DNA"/>
</dbReference>
<gene>
    <name evidence="9" type="ORF">R3P38DRAFT_78836</name>
</gene>
<accession>A0AAW0D6L8</accession>
<comment type="subcellular location">
    <subcellularLocation>
        <location evidence="1">Mitochondrion</location>
    </subcellularLocation>
</comment>
<keyword evidence="2" id="KW-0809">Transit peptide</keyword>
<evidence type="ECO:0000256" key="4">
    <source>
        <dbReference type="ARBA" id="ARBA00023128"/>
    </source>
</evidence>
<dbReference type="AlphaFoldDB" id="A0AAW0D6L8"/>
<evidence type="ECO:0000256" key="8">
    <source>
        <dbReference type="SAM" id="MobiDB-lite"/>
    </source>
</evidence>
<evidence type="ECO:0000256" key="2">
    <source>
        <dbReference type="ARBA" id="ARBA00022946"/>
    </source>
</evidence>
<comment type="caution">
    <text evidence="9">The sequence shown here is derived from an EMBL/GenBank/DDBJ whole genome shotgun (WGS) entry which is preliminary data.</text>
</comment>
<dbReference type="PANTHER" id="PTHR28595:SF1">
    <property type="entry name" value="LARGE RIBOSOMAL SUBUNIT PROTEIN ML54"/>
    <property type="match status" value="1"/>
</dbReference>
<name>A0AAW0D6L8_9AGAR</name>
<organism evidence="9 10">
    <name type="scientific">Favolaschia claudopus</name>
    <dbReference type="NCBI Taxonomy" id="2862362"/>
    <lineage>
        <taxon>Eukaryota</taxon>
        <taxon>Fungi</taxon>
        <taxon>Dikarya</taxon>
        <taxon>Basidiomycota</taxon>
        <taxon>Agaricomycotina</taxon>
        <taxon>Agaricomycetes</taxon>
        <taxon>Agaricomycetidae</taxon>
        <taxon>Agaricales</taxon>
        <taxon>Marasmiineae</taxon>
        <taxon>Mycenaceae</taxon>
        <taxon>Favolaschia</taxon>
    </lineage>
</organism>
<feature type="region of interest" description="Disordered" evidence="8">
    <location>
        <begin position="110"/>
        <end position="139"/>
    </location>
</feature>
<keyword evidence="3 9" id="KW-0689">Ribosomal protein</keyword>
<dbReference type="GO" id="GO:0003735">
    <property type="term" value="F:structural constituent of ribosome"/>
    <property type="evidence" value="ECO:0007669"/>
    <property type="project" value="TreeGrafter"/>
</dbReference>